<dbReference type="AlphaFoldDB" id="A0A940IFX5"/>
<evidence type="ECO:0000259" key="3">
    <source>
        <dbReference type="Pfam" id="PF00535"/>
    </source>
</evidence>
<evidence type="ECO:0000256" key="1">
    <source>
        <dbReference type="ARBA" id="ARBA00022676"/>
    </source>
</evidence>
<dbReference type="GO" id="GO:0016758">
    <property type="term" value="F:hexosyltransferase activity"/>
    <property type="evidence" value="ECO:0007669"/>
    <property type="project" value="UniProtKB-ARBA"/>
</dbReference>
<evidence type="ECO:0000256" key="2">
    <source>
        <dbReference type="ARBA" id="ARBA00022679"/>
    </source>
</evidence>
<dbReference type="Gene3D" id="3.90.550.10">
    <property type="entry name" value="Spore Coat Polysaccharide Biosynthesis Protein SpsA, Chain A"/>
    <property type="match status" value="1"/>
</dbReference>
<sequence>MSKMPEISVIVPVYNSEKYLDDCIRSIIGQSYTDWELLLIDDGSTDSSGKICDGYALQDSRIKVLHKENGGVSSSRNLGLDNACGNWVTFIDSDDWVEQDYLSDMAAHADSDVEIVMSYPKTYTGNGMNLPAEHYGGLIASEDFSLLFSECGMGKYTYSVCKLYSLPWLREKHLRFPENISMGEDHIFLYEAILDACKVYVSPHSNYCYRYVASGLSKQLQAPDSEYYVYQRLYELINQIISRYSIKDYKVLQQFDAIIVRYVNRVLRTLYTQTLPRQKRLQILYSLDFSRINYKECGFSGFAKRILYSRHCIVIYDFLKYAMRSLKNLL</sequence>
<reference evidence="4" key="2">
    <citation type="journal article" date="2021" name="PeerJ">
        <title>Extensive microbial diversity within the chicken gut microbiome revealed by metagenomics and culture.</title>
        <authorList>
            <person name="Gilroy R."/>
            <person name="Ravi A."/>
            <person name="Getino M."/>
            <person name="Pursley I."/>
            <person name="Horton D.L."/>
            <person name="Alikhan N.F."/>
            <person name="Baker D."/>
            <person name="Gharbi K."/>
            <person name="Hall N."/>
            <person name="Watson M."/>
            <person name="Adriaenssens E.M."/>
            <person name="Foster-Nyarko E."/>
            <person name="Jarju S."/>
            <person name="Secka A."/>
            <person name="Antonio M."/>
            <person name="Oren A."/>
            <person name="Chaudhuri R.R."/>
            <person name="La Ragione R."/>
            <person name="Hildebrand F."/>
            <person name="Pallen M.J."/>
        </authorList>
    </citation>
    <scope>NUCLEOTIDE SEQUENCE</scope>
    <source>
        <strain evidence="4">F1-3629</strain>
    </source>
</reference>
<dbReference type="InterPro" id="IPR029044">
    <property type="entry name" value="Nucleotide-diphossugar_trans"/>
</dbReference>
<feature type="domain" description="Glycosyltransferase 2-like" evidence="3">
    <location>
        <begin position="8"/>
        <end position="127"/>
    </location>
</feature>
<gene>
    <name evidence="4" type="ORF">IAC07_01735</name>
</gene>
<dbReference type="SUPFAM" id="SSF53448">
    <property type="entry name" value="Nucleotide-diphospho-sugar transferases"/>
    <property type="match status" value="1"/>
</dbReference>
<name>A0A940IFX5_9BACT</name>
<dbReference type="PANTHER" id="PTHR22916">
    <property type="entry name" value="GLYCOSYLTRANSFERASE"/>
    <property type="match status" value="1"/>
</dbReference>
<evidence type="ECO:0000313" key="4">
    <source>
        <dbReference type="EMBL" id="MBO8453427.1"/>
    </source>
</evidence>
<dbReference type="CDD" id="cd00761">
    <property type="entry name" value="Glyco_tranf_GTA_type"/>
    <property type="match status" value="1"/>
</dbReference>
<dbReference type="PANTHER" id="PTHR22916:SF51">
    <property type="entry name" value="GLYCOSYLTRANSFERASE EPSH-RELATED"/>
    <property type="match status" value="1"/>
</dbReference>
<dbReference type="InterPro" id="IPR001173">
    <property type="entry name" value="Glyco_trans_2-like"/>
</dbReference>
<reference evidence="4" key="1">
    <citation type="submission" date="2020-10" db="EMBL/GenBank/DDBJ databases">
        <authorList>
            <person name="Gilroy R."/>
        </authorList>
    </citation>
    <scope>NUCLEOTIDE SEQUENCE</scope>
    <source>
        <strain evidence="4">F1-3629</strain>
    </source>
</reference>
<dbReference type="Pfam" id="PF00535">
    <property type="entry name" value="Glycos_transf_2"/>
    <property type="match status" value="1"/>
</dbReference>
<proteinExistence type="predicted"/>
<organism evidence="4 5">
    <name type="scientific">Candidatus Cryptobacteroides gallistercoris</name>
    <dbReference type="NCBI Taxonomy" id="2840765"/>
    <lineage>
        <taxon>Bacteria</taxon>
        <taxon>Pseudomonadati</taxon>
        <taxon>Bacteroidota</taxon>
        <taxon>Bacteroidia</taxon>
        <taxon>Bacteroidales</taxon>
        <taxon>Candidatus Cryptobacteroides</taxon>
    </lineage>
</organism>
<dbReference type="EMBL" id="JADIMJ010000028">
    <property type="protein sequence ID" value="MBO8453427.1"/>
    <property type="molecule type" value="Genomic_DNA"/>
</dbReference>
<evidence type="ECO:0000313" key="5">
    <source>
        <dbReference type="Proteomes" id="UP000771749"/>
    </source>
</evidence>
<comment type="caution">
    <text evidence="4">The sequence shown here is derived from an EMBL/GenBank/DDBJ whole genome shotgun (WGS) entry which is preliminary data.</text>
</comment>
<dbReference type="Proteomes" id="UP000771749">
    <property type="component" value="Unassembled WGS sequence"/>
</dbReference>
<keyword evidence="2" id="KW-0808">Transferase</keyword>
<accession>A0A940IFX5</accession>
<keyword evidence="1" id="KW-0328">Glycosyltransferase</keyword>
<protein>
    <submittedName>
        <fullName evidence="4">Glycosyltransferase family 2 protein</fullName>
    </submittedName>
</protein>